<dbReference type="CDD" id="cd07332">
    <property type="entry name" value="M48C_Oma1_like"/>
    <property type="match status" value="1"/>
</dbReference>
<dbReference type="Proteomes" id="UP000316727">
    <property type="component" value="Unassembled WGS sequence"/>
</dbReference>
<dbReference type="PANTHER" id="PTHR22726:SF1">
    <property type="entry name" value="METALLOENDOPEPTIDASE OMA1, MITOCHONDRIAL"/>
    <property type="match status" value="1"/>
</dbReference>
<evidence type="ECO:0000256" key="3">
    <source>
        <dbReference type="ARBA" id="ARBA00022801"/>
    </source>
</evidence>
<keyword evidence="10" id="KW-1185">Reference proteome</keyword>
<reference evidence="9 10" key="1">
    <citation type="submission" date="2019-06" db="EMBL/GenBank/DDBJ databases">
        <title>A novel bacterium of genus Pontibacter, isolated from marine sediment.</title>
        <authorList>
            <person name="Huang H."/>
            <person name="Mo K."/>
            <person name="Hu Y."/>
        </authorList>
    </citation>
    <scope>NUCLEOTIDE SEQUENCE [LARGE SCALE GENOMIC DNA]</scope>
    <source>
        <strain evidence="9 10">HB172049</strain>
    </source>
</reference>
<keyword evidence="2" id="KW-0479">Metal-binding</keyword>
<dbReference type="InterPro" id="IPR051156">
    <property type="entry name" value="Mito/Outer_Membr_Metalloprot"/>
</dbReference>
<keyword evidence="7" id="KW-0812">Transmembrane</keyword>
<dbReference type="PANTHER" id="PTHR22726">
    <property type="entry name" value="METALLOENDOPEPTIDASE OMA1"/>
    <property type="match status" value="1"/>
</dbReference>
<dbReference type="GO" id="GO:0016020">
    <property type="term" value="C:membrane"/>
    <property type="evidence" value="ECO:0007669"/>
    <property type="project" value="TreeGrafter"/>
</dbReference>
<protein>
    <submittedName>
        <fullName evidence="9">M48 family metallopeptidase</fullName>
    </submittedName>
</protein>
<proteinExistence type="inferred from homology"/>
<dbReference type="GO" id="GO:0004222">
    <property type="term" value="F:metalloendopeptidase activity"/>
    <property type="evidence" value="ECO:0007669"/>
    <property type="project" value="InterPro"/>
</dbReference>
<evidence type="ECO:0000313" key="10">
    <source>
        <dbReference type="Proteomes" id="UP000316727"/>
    </source>
</evidence>
<gene>
    <name evidence="9" type="ORF">FJM65_17630</name>
</gene>
<keyword evidence="7" id="KW-0472">Membrane</keyword>
<accession>A0A501W3E9</accession>
<dbReference type="InterPro" id="IPR001915">
    <property type="entry name" value="Peptidase_M48"/>
</dbReference>
<dbReference type="GO" id="GO:0046872">
    <property type="term" value="F:metal ion binding"/>
    <property type="evidence" value="ECO:0007669"/>
    <property type="project" value="UniProtKB-KW"/>
</dbReference>
<name>A0A501W3E9_9BACT</name>
<keyword evidence="4 6" id="KW-0862">Zinc</keyword>
<dbReference type="Gene3D" id="3.30.2010.10">
    <property type="entry name" value="Metalloproteases ('zincins'), catalytic domain"/>
    <property type="match status" value="1"/>
</dbReference>
<evidence type="ECO:0000256" key="5">
    <source>
        <dbReference type="ARBA" id="ARBA00023049"/>
    </source>
</evidence>
<evidence type="ECO:0000256" key="6">
    <source>
        <dbReference type="RuleBase" id="RU003983"/>
    </source>
</evidence>
<organism evidence="9 10">
    <name type="scientific">Pontibacter mangrovi</name>
    <dbReference type="NCBI Taxonomy" id="2589816"/>
    <lineage>
        <taxon>Bacteria</taxon>
        <taxon>Pseudomonadati</taxon>
        <taxon>Bacteroidota</taxon>
        <taxon>Cytophagia</taxon>
        <taxon>Cytophagales</taxon>
        <taxon>Hymenobacteraceae</taxon>
        <taxon>Pontibacter</taxon>
    </lineage>
</organism>
<feature type="domain" description="Peptidase M48" evidence="8">
    <location>
        <begin position="164"/>
        <end position="329"/>
    </location>
</feature>
<feature type="transmembrane region" description="Helical" evidence="7">
    <location>
        <begin position="103"/>
        <end position="123"/>
    </location>
</feature>
<keyword evidence="1 6" id="KW-0645">Protease</keyword>
<evidence type="ECO:0000256" key="1">
    <source>
        <dbReference type="ARBA" id="ARBA00022670"/>
    </source>
</evidence>
<comment type="similarity">
    <text evidence="6">Belongs to the peptidase M48 family.</text>
</comment>
<keyword evidence="5 6" id="KW-0482">Metalloprotease</keyword>
<keyword evidence="3 6" id="KW-0378">Hydrolase</keyword>
<evidence type="ECO:0000256" key="2">
    <source>
        <dbReference type="ARBA" id="ARBA00022723"/>
    </source>
</evidence>
<dbReference type="OrthoDB" id="9810445at2"/>
<keyword evidence="7" id="KW-1133">Transmembrane helix</keyword>
<comment type="caution">
    <text evidence="9">The sequence shown here is derived from an EMBL/GenBank/DDBJ whole genome shotgun (WGS) entry which is preliminary data.</text>
</comment>
<evidence type="ECO:0000256" key="4">
    <source>
        <dbReference type="ARBA" id="ARBA00022833"/>
    </source>
</evidence>
<dbReference type="Pfam" id="PF01435">
    <property type="entry name" value="Peptidase_M48"/>
    <property type="match status" value="1"/>
</dbReference>
<evidence type="ECO:0000313" key="9">
    <source>
        <dbReference type="EMBL" id="TPE42634.1"/>
    </source>
</evidence>
<dbReference type="AlphaFoldDB" id="A0A501W3E9"/>
<dbReference type="RefSeq" id="WP_140623126.1">
    <property type="nucleotide sequence ID" value="NZ_VFRQ01000011.1"/>
</dbReference>
<evidence type="ECO:0000256" key="7">
    <source>
        <dbReference type="SAM" id="Phobius"/>
    </source>
</evidence>
<evidence type="ECO:0000259" key="8">
    <source>
        <dbReference type="Pfam" id="PF01435"/>
    </source>
</evidence>
<dbReference type="GO" id="GO:0051603">
    <property type="term" value="P:proteolysis involved in protein catabolic process"/>
    <property type="evidence" value="ECO:0007669"/>
    <property type="project" value="TreeGrafter"/>
</dbReference>
<dbReference type="EMBL" id="VFRQ01000011">
    <property type="protein sequence ID" value="TPE42634.1"/>
    <property type="molecule type" value="Genomic_DNA"/>
</dbReference>
<comment type="cofactor">
    <cofactor evidence="6">
        <name>Zn(2+)</name>
        <dbReference type="ChEBI" id="CHEBI:29105"/>
    </cofactor>
    <text evidence="6">Binds 1 zinc ion per subunit.</text>
</comment>
<sequence>MFEGKYYNGRTSKGMPAFIILEPHYIRINWQTDSDNGTEVWHLSEMHKTEFNDATTVLEYGTFPRQSIAVFEQGFQQALEHKYKGATFLKSGYSSFAKTGVKGLLIGGLGLLLVAVALFFWGVPALAEQVAAHFPKEYEHAMGEKLYEQMLEGYTVDSAKTVALQKYLDALEVKSDFPIRATVVENEAVNAFAMPGGFILVHDALLDKMEHHEELAGLLGHEIGHVQMRHSTKAMARSLSHYMLLSVLFGDVSGVAAVIVDNASSMYSLEYSRKAETASDKAGLALLAQNNLNPKGMVWLMERLNSNEPEFLKFISTHPRTADRIDELNMLIEESKYKTAPNPALETAWEELKGE</sequence>